<organism evidence="3">
    <name type="scientific">Mesocestoides corti</name>
    <name type="common">Flatworm</name>
    <dbReference type="NCBI Taxonomy" id="53468"/>
    <lineage>
        <taxon>Eukaryota</taxon>
        <taxon>Metazoa</taxon>
        <taxon>Spiralia</taxon>
        <taxon>Lophotrochozoa</taxon>
        <taxon>Platyhelminthes</taxon>
        <taxon>Cestoda</taxon>
        <taxon>Eucestoda</taxon>
        <taxon>Cyclophyllidea</taxon>
        <taxon>Mesocestoididae</taxon>
        <taxon>Mesocestoides</taxon>
    </lineage>
</organism>
<evidence type="ECO:0000313" key="3">
    <source>
        <dbReference type="WBParaSite" id="MCU_009003-RA"/>
    </source>
</evidence>
<feature type="signal peptide" evidence="2">
    <location>
        <begin position="1"/>
        <end position="20"/>
    </location>
</feature>
<sequence>MTLVVPGILLLLWMFNGSGASFENSTRRRRHSDVQEGGQWRGAGNLPISEEA</sequence>
<evidence type="ECO:0000256" key="2">
    <source>
        <dbReference type="SAM" id="SignalP"/>
    </source>
</evidence>
<keyword evidence="2" id="KW-0732">Signal</keyword>
<protein>
    <submittedName>
        <fullName evidence="3">Secreted protein</fullName>
    </submittedName>
</protein>
<dbReference type="WBParaSite" id="MCU_009003-RA">
    <property type="protein sequence ID" value="MCU_009003-RA"/>
    <property type="gene ID" value="MCU_009003"/>
</dbReference>
<proteinExistence type="predicted"/>
<reference evidence="3" key="1">
    <citation type="submission" date="2019-11" db="UniProtKB">
        <authorList>
            <consortium name="WormBaseParasite"/>
        </authorList>
    </citation>
    <scope>IDENTIFICATION</scope>
</reference>
<name>A0A5K3FKL1_MESCO</name>
<accession>A0A5K3FKL1</accession>
<dbReference type="AlphaFoldDB" id="A0A5K3FKL1"/>
<evidence type="ECO:0000256" key="1">
    <source>
        <dbReference type="SAM" id="MobiDB-lite"/>
    </source>
</evidence>
<feature type="region of interest" description="Disordered" evidence="1">
    <location>
        <begin position="20"/>
        <end position="52"/>
    </location>
</feature>
<feature type="chain" id="PRO_5024338476" evidence="2">
    <location>
        <begin position="21"/>
        <end position="52"/>
    </location>
</feature>